<dbReference type="InterPro" id="IPR001647">
    <property type="entry name" value="HTH_TetR"/>
</dbReference>
<dbReference type="InterPro" id="IPR009057">
    <property type="entry name" value="Homeodomain-like_sf"/>
</dbReference>
<proteinExistence type="predicted"/>
<dbReference type="GO" id="GO:0003677">
    <property type="term" value="F:DNA binding"/>
    <property type="evidence" value="ECO:0007669"/>
    <property type="project" value="UniProtKB-UniRule"/>
</dbReference>
<accession>A0A3E0VUC4</accession>
<evidence type="ECO:0000313" key="4">
    <source>
        <dbReference type="EMBL" id="RFA13109.1"/>
    </source>
</evidence>
<evidence type="ECO:0000256" key="2">
    <source>
        <dbReference type="PROSITE-ProRule" id="PRU00335"/>
    </source>
</evidence>
<dbReference type="AlphaFoldDB" id="A0A3E0VUC4"/>
<organism evidence="4 5">
    <name type="scientific">Subtercola boreus</name>
    <dbReference type="NCBI Taxonomy" id="120213"/>
    <lineage>
        <taxon>Bacteria</taxon>
        <taxon>Bacillati</taxon>
        <taxon>Actinomycetota</taxon>
        <taxon>Actinomycetes</taxon>
        <taxon>Micrococcales</taxon>
        <taxon>Microbacteriaceae</taxon>
        <taxon>Subtercola</taxon>
    </lineage>
</organism>
<evidence type="ECO:0000313" key="5">
    <source>
        <dbReference type="Proteomes" id="UP000256541"/>
    </source>
</evidence>
<dbReference type="Gene3D" id="1.10.357.10">
    <property type="entry name" value="Tetracycline Repressor, domain 2"/>
    <property type="match status" value="1"/>
</dbReference>
<reference evidence="4 5" key="1">
    <citation type="submission" date="2017-04" db="EMBL/GenBank/DDBJ databases">
        <title>Comparative genome analysis of Subtercola boreus.</title>
        <authorList>
            <person name="Cho Y.-J."/>
            <person name="Cho A."/>
            <person name="Kim O.-S."/>
            <person name="Lee J.-I."/>
        </authorList>
    </citation>
    <scope>NUCLEOTIDE SEQUENCE [LARGE SCALE GENOMIC DNA]</scope>
    <source>
        <strain evidence="4 5">P27479</strain>
    </source>
</reference>
<keyword evidence="1 2" id="KW-0238">DNA-binding</keyword>
<dbReference type="SUPFAM" id="SSF46689">
    <property type="entry name" value="Homeodomain-like"/>
    <property type="match status" value="1"/>
</dbReference>
<dbReference type="OrthoDB" id="4726108at2"/>
<protein>
    <recommendedName>
        <fullName evidence="3">HTH tetR-type domain-containing protein</fullName>
    </recommendedName>
</protein>
<dbReference type="PANTHER" id="PTHR30328">
    <property type="entry name" value="TRANSCRIPTIONAL REPRESSOR"/>
    <property type="match status" value="1"/>
</dbReference>
<evidence type="ECO:0000259" key="3">
    <source>
        <dbReference type="PROSITE" id="PS50977"/>
    </source>
</evidence>
<dbReference type="PANTHER" id="PTHR30328:SF54">
    <property type="entry name" value="HTH-TYPE TRANSCRIPTIONAL REPRESSOR SCO4008"/>
    <property type="match status" value="1"/>
</dbReference>
<dbReference type="Pfam" id="PF17926">
    <property type="entry name" value="TetR_C_21"/>
    <property type="match status" value="1"/>
</dbReference>
<dbReference type="Proteomes" id="UP000256541">
    <property type="component" value="Unassembled WGS sequence"/>
</dbReference>
<dbReference type="GO" id="GO:0006355">
    <property type="term" value="P:regulation of DNA-templated transcription"/>
    <property type="evidence" value="ECO:0007669"/>
    <property type="project" value="UniProtKB-ARBA"/>
</dbReference>
<sequence length="194" mass="20948">MIRDANATRQRLISAAQTEFAAFGIAGARVDRIALNSGSNKAQIYHYFGNKDALYDAVWQNLVSQVLSETTIDVRDLPGYAARLADLYAAHPEFIRLIAWQRLERSEGRSLPLSVSNIEAHIAAIAQAQADGIVTDRFEAGTLYAMILHLATLWGDMSPDVRVVVGTPEASERASTVSRAVASILAPPSEPGVG</sequence>
<evidence type="ECO:0000256" key="1">
    <source>
        <dbReference type="ARBA" id="ARBA00023125"/>
    </source>
</evidence>
<dbReference type="PRINTS" id="PR00455">
    <property type="entry name" value="HTHTETR"/>
</dbReference>
<name>A0A3E0VUC4_9MICO</name>
<dbReference type="InterPro" id="IPR041467">
    <property type="entry name" value="Sco4008_C"/>
</dbReference>
<feature type="domain" description="HTH tetR-type" evidence="3">
    <location>
        <begin position="6"/>
        <end position="66"/>
    </location>
</feature>
<dbReference type="InterPro" id="IPR050109">
    <property type="entry name" value="HTH-type_TetR-like_transc_reg"/>
</dbReference>
<dbReference type="SUPFAM" id="SSF48498">
    <property type="entry name" value="Tetracyclin repressor-like, C-terminal domain"/>
    <property type="match status" value="1"/>
</dbReference>
<gene>
    <name evidence="4" type="ORF">B7R22_14000</name>
</gene>
<comment type="caution">
    <text evidence="4">The sequence shown here is derived from an EMBL/GenBank/DDBJ whole genome shotgun (WGS) entry which is preliminary data.</text>
</comment>
<dbReference type="InterPro" id="IPR036271">
    <property type="entry name" value="Tet_transcr_reg_TetR-rel_C_sf"/>
</dbReference>
<feature type="DNA-binding region" description="H-T-H motif" evidence="2">
    <location>
        <begin position="29"/>
        <end position="48"/>
    </location>
</feature>
<dbReference type="PROSITE" id="PS50977">
    <property type="entry name" value="HTH_TETR_2"/>
    <property type="match status" value="1"/>
</dbReference>
<dbReference type="EMBL" id="NBXB01000037">
    <property type="protein sequence ID" value="RFA13109.1"/>
    <property type="molecule type" value="Genomic_DNA"/>
</dbReference>
<dbReference type="RefSeq" id="WP_116412346.1">
    <property type="nucleotide sequence ID" value="NZ_NBXB01000037.1"/>
</dbReference>
<dbReference type="Pfam" id="PF00440">
    <property type="entry name" value="TetR_N"/>
    <property type="match status" value="1"/>
</dbReference>